<dbReference type="Gene3D" id="3.20.20.370">
    <property type="entry name" value="Glycoside hydrolase/deacetylase"/>
    <property type="match status" value="1"/>
</dbReference>
<dbReference type="AlphaFoldDB" id="A0A378MEF1"/>
<dbReference type="InterPro" id="IPR011330">
    <property type="entry name" value="Glyco_hydro/deAcase_b/a-brl"/>
</dbReference>
<dbReference type="Pfam" id="PF04794">
    <property type="entry name" value="YdjC"/>
    <property type="match status" value="1"/>
</dbReference>
<dbReference type="NCBIfam" id="NF002559">
    <property type="entry name" value="PRK02134.1"/>
    <property type="match status" value="1"/>
</dbReference>
<protein>
    <submittedName>
        <fullName evidence="6">Uncharacterized protein conserved in bacteria</fullName>
    </submittedName>
</protein>
<evidence type="ECO:0000313" key="6">
    <source>
        <dbReference type="EMBL" id="STY44184.1"/>
    </source>
</evidence>
<evidence type="ECO:0000256" key="1">
    <source>
        <dbReference type="ARBA" id="ARBA00001946"/>
    </source>
</evidence>
<dbReference type="PANTHER" id="PTHR31609:SF1">
    <property type="entry name" value="CARBOHYDRATE DEACETYLASE"/>
    <property type="match status" value="1"/>
</dbReference>
<accession>A0A378MEF1</accession>
<evidence type="ECO:0000256" key="3">
    <source>
        <dbReference type="ARBA" id="ARBA00022801"/>
    </source>
</evidence>
<evidence type="ECO:0000256" key="5">
    <source>
        <dbReference type="ARBA" id="ARBA00023277"/>
    </source>
</evidence>
<dbReference type="CDD" id="cd10803">
    <property type="entry name" value="YdjC_EF3048_like"/>
    <property type="match status" value="1"/>
</dbReference>
<evidence type="ECO:0000313" key="7">
    <source>
        <dbReference type="Proteomes" id="UP000254879"/>
    </source>
</evidence>
<dbReference type="GO" id="GO:0016811">
    <property type="term" value="F:hydrolase activity, acting on carbon-nitrogen (but not peptide) bonds, in linear amides"/>
    <property type="evidence" value="ECO:0007669"/>
    <property type="project" value="InterPro"/>
</dbReference>
<comment type="cofactor">
    <cofactor evidence="1">
        <name>Mg(2+)</name>
        <dbReference type="ChEBI" id="CHEBI:18420"/>
    </cofactor>
</comment>
<keyword evidence="5" id="KW-0119">Carbohydrate metabolism</keyword>
<dbReference type="InterPro" id="IPR006879">
    <property type="entry name" value="YdjC-like"/>
</dbReference>
<organism evidence="6 7">
    <name type="scientific">Listeria grayi</name>
    <name type="common">Listeria murrayi</name>
    <dbReference type="NCBI Taxonomy" id="1641"/>
    <lineage>
        <taxon>Bacteria</taxon>
        <taxon>Bacillati</taxon>
        <taxon>Bacillota</taxon>
        <taxon>Bacilli</taxon>
        <taxon>Bacillales</taxon>
        <taxon>Listeriaceae</taxon>
        <taxon>Listeria</taxon>
    </lineage>
</organism>
<dbReference type="RefSeq" id="WP_003754309.1">
    <property type="nucleotide sequence ID" value="NZ_CABKNG010000001.1"/>
</dbReference>
<dbReference type="InterPro" id="IPR022948">
    <property type="entry name" value="COD_ChbG_bac"/>
</dbReference>
<dbReference type="GO" id="GO:0019213">
    <property type="term" value="F:deacetylase activity"/>
    <property type="evidence" value="ECO:0007669"/>
    <property type="project" value="TreeGrafter"/>
</dbReference>
<name>A0A378MEF1_LISGR</name>
<dbReference type="GO" id="GO:0046872">
    <property type="term" value="F:metal ion binding"/>
    <property type="evidence" value="ECO:0007669"/>
    <property type="project" value="UniProtKB-KW"/>
</dbReference>
<evidence type="ECO:0000256" key="4">
    <source>
        <dbReference type="ARBA" id="ARBA00022842"/>
    </source>
</evidence>
<dbReference type="EMBL" id="UGPG01000001">
    <property type="protein sequence ID" value="STY44184.1"/>
    <property type="molecule type" value="Genomic_DNA"/>
</dbReference>
<dbReference type="PANTHER" id="PTHR31609">
    <property type="entry name" value="YDJC DEACETYLASE FAMILY MEMBER"/>
    <property type="match status" value="1"/>
</dbReference>
<dbReference type="SUPFAM" id="SSF88713">
    <property type="entry name" value="Glycoside hydrolase/deacetylase"/>
    <property type="match status" value="1"/>
</dbReference>
<evidence type="ECO:0000256" key="2">
    <source>
        <dbReference type="ARBA" id="ARBA00022723"/>
    </source>
</evidence>
<keyword evidence="3" id="KW-0378">Hydrolase</keyword>
<sequence>MGNKLIVNADDFGYTPGITQGILAAHQRGIVSSTTALVVSEYFEEAMEIARKTPSLNVGLHLTLTLKATKPLLGSEVSSLINEKGEFWSQSEFQEHIKSEEVYAEWDAQIAKFLSSGHQPSHLDSHHNVHGKDDRVLAVALELAKKYKLPLRKASRAPETKHFDDLYGEVAATDKLIATFYDENATKEHLLLILKEIGAADSDHTYEINCHPAYIDPILTHSTSYLTQRLREWEILTDPEIIQAVQKNHIQLINYSYIR</sequence>
<keyword evidence="4" id="KW-0460">Magnesium</keyword>
<dbReference type="Proteomes" id="UP000254879">
    <property type="component" value="Unassembled WGS sequence"/>
</dbReference>
<reference evidence="6 7" key="1">
    <citation type="submission" date="2018-06" db="EMBL/GenBank/DDBJ databases">
        <authorList>
            <consortium name="Pathogen Informatics"/>
            <person name="Doyle S."/>
        </authorList>
    </citation>
    <scope>NUCLEOTIDE SEQUENCE [LARGE SCALE GENOMIC DNA]</scope>
    <source>
        <strain evidence="7">NCTC 10815</strain>
    </source>
</reference>
<gene>
    <name evidence="6" type="ORF">NCTC10815_01504</name>
</gene>
<dbReference type="GO" id="GO:0000272">
    <property type="term" value="P:polysaccharide catabolic process"/>
    <property type="evidence" value="ECO:0007669"/>
    <property type="project" value="InterPro"/>
</dbReference>
<keyword evidence="2" id="KW-0479">Metal-binding</keyword>
<proteinExistence type="predicted"/>